<feature type="domain" description="DUF4340" evidence="3">
    <location>
        <begin position="87"/>
        <end position="168"/>
    </location>
</feature>
<evidence type="ECO:0000313" key="4">
    <source>
        <dbReference type="EMBL" id="ERN40872.1"/>
    </source>
</evidence>
<keyword evidence="2" id="KW-1133">Transmembrane helix</keyword>
<organism evidence="4 5">
    <name type="scientific">Rubidibacter lacunae KORDI 51-2</name>
    <dbReference type="NCBI Taxonomy" id="582515"/>
    <lineage>
        <taxon>Bacteria</taxon>
        <taxon>Bacillati</taxon>
        <taxon>Cyanobacteriota</taxon>
        <taxon>Cyanophyceae</taxon>
        <taxon>Oscillatoriophycideae</taxon>
        <taxon>Chroococcales</taxon>
        <taxon>Aphanothecaceae</taxon>
        <taxon>Rubidibacter</taxon>
    </lineage>
</organism>
<protein>
    <recommendedName>
        <fullName evidence="3">DUF4340 domain-containing protein</fullName>
    </recommendedName>
</protein>
<feature type="region of interest" description="Disordered" evidence="1">
    <location>
        <begin position="198"/>
        <end position="228"/>
    </location>
</feature>
<keyword evidence="2" id="KW-0472">Membrane</keyword>
<accession>U5DIV8</accession>
<keyword evidence="2" id="KW-0812">Transmembrane</keyword>
<dbReference type="Pfam" id="PF14238">
    <property type="entry name" value="DUF4340"/>
    <property type="match status" value="1"/>
</dbReference>
<evidence type="ECO:0000259" key="3">
    <source>
        <dbReference type="Pfam" id="PF14238"/>
    </source>
</evidence>
<dbReference type="AlphaFoldDB" id="U5DIV8"/>
<dbReference type="RefSeq" id="WP_022607954.1">
    <property type="nucleotide sequence ID" value="NZ_ASSJ01000066.1"/>
</dbReference>
<feature type="transmembrane region" description="Helical" evidence="2">
    <location>
        <begin position="6"/>
        <end position="22"/>
    </location>
</feature>
<dbReference type="InterPro" id="IPR025641">
    <property type="entry name" value="DUF4340"/>
</dbReference>
<evidence type="ECO:0000313" key="5">
    <source>
        <dbReference type="Proteomes" id="UP000016960"/>
    </source>
</evidence>
<proteinExistence type="predicted"/>
<dbReference type="eggNOG" id="COG3170">
    <property type="taxonomic scope" value="Bacteria"/>
</dbReference>
<evidence type="ECO:0000256" key="1">
    <source>
        <dbReference type="SAM" id="MobiDB-lite"/>
    </source>
</evidence>
<keyword evidence="5" id="KW-1185">Reference proteome</keyword>
<sequence length="228" mass="24381">MNRTTALLFVVAIALVGVIYLGRKRDAREAATLNSTESTQLLDFAAPHVRTIAIETETTDLEFVRTQTELDSEETDSEKTDSASTVWSLQQPEAGPASDAAVAYLLDALRRSRGDRVFPTATDALDEYGLSQPAIAVEIGLANGTTHTAYLGDMSFDGRGIYALVDPPADAPEVDVLLLPIDLFYAVQRPLAEWQQLPQAPDLGESAPATAPDVAPELPTGSDAVPVE</sequence>
<evidence type="ECO:0000256" key="2">
    <source>
        <dbReference type="SAM" id="Phobius"/>
    </source>
</evidence>
<comment type="caution">
    <text evidence="4">The sequence shown here is derived from an EMBL/GenBank/DDBJ whole genome shotgun (WGS) entry which is preliminary data.</text>
</comment>
<dbReference type="EMBL" id="ASSJ01000066">
    <property type="protein sequence ID" value="ERN40872.1"/>
    <property type="molecule type" value="Genomic_DNA"/>
</dbReference>
<dbReference type="STRING" id="582515.KR51_00025830"/>
<reference evidence="4 5" key="1">
    <citation type="submission" date="2013-05" db="EMBL/GenBank/DDBJ databases">
        <title>Draft genome sequence of Rubidibacter lacunae KORDI 51-2.</title>
        <authorList>
            <person name="Choi D.H."/>
            <person name="Noh J.H."/>
            <person name="Kwon K.-K."/>
            <person name="Lee J.-H."/>
            <person name="Ryu J.-Y."/>
        </authorList>
    </citation>
    <scope>NUCLEOTIDE SEQUENCE [LARGE SCALE GENOMIC DNA]</scope>
    <source>
        <strain evidence="4 5">KORDI 51-2</strain>
    </source>
</reference>
<dbReference type="InParanoid" id="U5DIV8"/>
<gene>
    <name evidence="4" type="ORF">KR51_00025830</name>
</gene>
<dbReference type="OrthoDB" id="453197at2"/>
<dbReference type="Proteomes" id="UP000016960">
    <property type="component" value="Unassembled WGS sequence"/>
</dbReference>
<name>U5DIV8_9CHRO</name>